<proteinExistence type="predicted"/>
<dbReference type="OrthoDB" id="2374186at2759"/>
<feature type="coiled-coil region" evidence="1">
    <location>
        <begin position="130"/>
        <end position="168"/>
    </location>
</feature>
<protein>
    <submittedName>
        <fullName evidence="2">17495_t:CDS:1</fullName>
    </submittedName>
</protein>
<accession>A0A9N9CXF3</accession>
<gene>
    <name evidence="2" type="ORF">AMORRO_LOCUS8536</name>
</gene>
<dbReference type="AlphaFoldDB" id="A0A9N9CXF3"/>
<keyword evidence="1" id="KW-0175">Coiled coil</keyword>
<evidence type="ECO:0000313" key="2">
    <source>
        <dbReference type="EMBL" id="CAG8618113.1"/>
    </source>
</evidence>
<reference evidence="2" key="1">
    <citation type="submission" date="2021-06" db="EMBL/GenBank/DDBJ databases">
        <authorList>
            <person name="Kallberg Y."/>
            <person name="Tangrot J."/>
            <person name="Rosling A."/>
        </authorList>
    </citation>
    <scope>NUCLEOTIDE SEQUENCE</scope>
    <source>
        <strain evidence="2">CL551</strain>
    </source>
</reference>
<organism evidence="2 3">
    <name type="scientific">Acaulospora morrowiae</name>
    <dbReference type="NCBI Taxonomy" id="94023"/>
    <lineage>
        <taxon>Eukaryota</taxon>
        <taxon>Fungi</taxon>
        <taxon>Fungi incertae sedis</taxon>
        <taxon>Mucoromycota</taxon>
        <taxon>Glomeromycotina</taxon>
        <taxon>Glomeromycetes</taxon>
        <taxon>Diversisporales</taxon>
        <taxon>Acaulosporaceae</taxon>
        <taxon>Acaulospora</taxon>
    </lineage>
</organism>
<dbReference type="EMBL" id="CAJVPV010007383">
    <property type="protein sequence ID" value="CAG8618113.1"/>
    <property type="molecule type" value="Genomic_DNA"/>
</dbReference>
<evidence type="ECO:0000256" key="1">
    <source>
        <dbReference type="SAM" id="Coils"/>
    </source>
</evidence>
<sequence length="302" mass="35262">MNQETLNGLPIVQKTNAKYISFARHNLPPSFSGVGLVVYDNSNMNGDLSFAQFPNLMAITIQNQVIYSNLNSIDISENENFWKLDINSNFNYYCKIIVKERQLNRVLVSYVENGVCKKEKLKNQCQIPYYLVEDRKLEQLETEVKKLKQDLAEKNQQIKDLQTEAKKKPTLYQFEELNKVVFPDSELNYVSLKEEIKRLKLKDFAPYFRQQKDRFDQLTLTSKNKAADNLKPILELFLQTRKQIIEQNNRNGDDFAKGQLQGQLVTCQTLLQSKFTQEELQTLLNMQEEILKLEEQSNSLRG</sequence>
<evidence type="ECO:0000313" key="3">
    <source>
        <dbReference type="Proteomes" id="UP000789342"/>
    </source>
</evidence>
<dbReference type="Proteomes" id="UP000789342">
    <property type="component" value="Unassembled WGS sequence"/>
</dbReference>
<name>A0A9N9CXF3_9GLOM</name>
<keyword evidence="3" id="KW-1185">Reference proteome</keyword>
<comment type="caution">
    <text evidence="2">The sequence shown here is derived from an EMBL/GenBank/DDBJ whole genome shotgun (WGS) entry which is preliminary data.</text>
</comment>